<proteinExistence type="predicted"/>
<dbReference type="Proteomes" id="UP001500888">
    <property type="component" value="Unassembled WGS sequence"/>
</dbReference>
<evidence type="ECO:0000313" key="2">
    <source>
        <dbReference type="Proteomes" id="UP001500888"/>
    </source>
</evidence>
<gene>
    <name evidence="1" type="ORF">GCM10022226_39880</name>
</gene>
<comment type="caution">
    <text evidence="1">The sequence shown here is derived from an EMBL/GenBank/DDBJ whole genome shotgun (WGS) entry which is preliminary data.</text>
</comment>
<dbReference type="RefSeq" id="WP_344941911.1">
    <property type="nucleotide sequence ID" value="NZ_BAAAZR010000008.1"/>
</dbReference>
<protein>
    <recommendedName>
        <fullName evidence="3">Thiocillin family RiPP</fullName>
    </recommendedName>
</protein>
<reference evidence="2" key="1">
    <citation type="journal article" date="2019" name="Int. J. Syst. Evol. Microbiol.">
        <title>The Global Catalogue of Microorganisms (GCM) 10K type strain sequencing project: providing services to taxonomists for standard genome sequencing and annotation.</title>
        <authorList>
            <consortium name="The Broad Institute Genomics Platform"/>
            <consortium name="The Broad Institute Genome Sequencing Center for Infectious Disease"/>
            <person name="Wu L."/>
            <person name="Ma J."/>
        </authorList>
    </citation>
    <scope>NUCLEOTIDE SEQUENCE [LARGE SCALE GENOMIC DNA]</scope>
    <source>
        <strain evidence="2">JCM 16908</strain>
    </source>
</reference>
<name>A0ABP7ICL9_9ACTN</name>
<organism evidence="1 2">
    <name type="scientific">Sphaerisporangium flaviroseum</name>
    <dbReference type="NCBI Taxonomy" id="509199"/>
    <lineage>
        <taxon>Bacteria</taxon>
        <taxon>Bacillati</taxon>
        <taxon>Actinomycetota</taxon>
        <taxon>Actinomycetes</taxon>
        <taxon>Streptosporangiales</taxon>
        <taxon>Streptosporangiaceae</taxon>
        <taxon>Sphaerisporangium</taxon>
    </lineage>
</organism>
<dbReference type="EMBL" id="BAAAZR010000008">
    <property type="protein sequence ID" value="GAA3815074.1"/>
    <property type="molecule type" value="Genomic_DNA"/>
</dbReference>
<evidence type="ECO:0008006" key="3">
    <source>
        <dbReference type="Google" id="ProtNLM"/>
    </source>
</evidence>
<accession>A0ABP7ICL9</accession>
<keyword evidence="2" id="KW-1185">Reference proteome</keyword>
<sequence>MSAEVLMEGADAYTSLAEVAAVPGVDTLEALPTTTDWIYSICTLTIEGGC</sequence>
<evidence type="ECO:0000313" key="1">
    <source>
        <dbReference type="EMBL" id="GAA3815074.1"/>
    </source>
</evidence>